<sequence length="77" mass="8980">MNVWLPSLLLLLMHAITCSASLDVPTSTDPTLRDDSYGRRRRWRPWYRRRRRTLPPTTRSNLRPSCRRPASTSASQA</sequence>
<comment type="caution">
    <text evidence="3">The sequence shown here is derived from an EMBL/GenBank/DDBJ whole genome shotgun (WGS) entry which is preliminary data.</text>
</comment>
<feature type="compositionally biased region" description="Low complexity" evidence="1">
    <location>
        <begin position="54"/>
        <end position="64"/>
    </location>
</feature>
<accession>A0A9P9L0P1</accession>
<dbReference type="Proteomes" id="UP000736672">
    <property type="component" value="Unassembled WGS sequence"/>
</dbReference>
<feature type="chain" id="PRO_5040324440" description="Secreted protein" evidence="2">
    <location>
        <begin position="21"/>
        <end position="77"/>
    </location>
</feature>
<gene>
    <name evidence="3" type="ORF">B0J15DRAFT_224629</name>
</gene>
<dbReference type="EMBL" id="JAGTJS010000004">
    <property type="protein sequence ID" value="KAH7271833.1"/>
    <property type="molecule type" value="Genomic_DNA"/>
</dbReference>
<keyword evidence="2" id="KW-0732">Signal</keyword>
<evidence type="ECO:0000313" key="3">
    <source>
        <dbReference type="EMBL" id="KAH7271833.1"/>
    </source>
</evidence>
<feature type="signal peptide" evidence="2">
    <location>
        <begin position="1"/>
        <end position="20"/>
    </location>
</feature>
<dbReference type="AlphaFoldDB" id="A0A9P9L0P1"/>
<feature type="region of interest" description="Disordered" evidence="1">
    <location>
        <begin position="54"/>
        <end position="77"/>
    </location>
</feature>
<organism evidence="3 4">
    <name type="scientific">Fusarium solani</name>
    <name type="common">Filamentous fungus</name>
    <dbReference type="NCBI Taxonomy" id="169388"/>
    <lineage>
        <taxon>Eukaryota</taxon>
        <taxon>Fungi</taxon>
        <taxon>Dikarya</taxon>
        <taxon>Ascomycota</taxon>
        <taxon>Pezizomycotina</taxon>
        <taxon>Sordariomycetes</taxon>
        <taxon>Hypocreomycetidae</taxon>
        <taxon>Hypocreales</taxon>
        <taxon>Nectriaceae</taxon>
        <taxon>Fusarium</taxon>
        <taxon>Fusarium solani species complex</taxon>
    </lineage>
</organism>
<keyword evidence="4" id="KW-1185">Reference proteome</keyword>
<reference evidence="3" key="1">
    <citation type="journal article" date="2021" name="Nat. Commun.">
        <title>Genetic determinants of endophytism in the Arabidopsis root mycobiome.</title>
        <authorList>
            <person name="Mesny F."/>
            <person name="Miyauchi S."/>
            <person name="Thiergart T."/>
            <person name="Pickel B."/>
            <person name="Atanasova L."/>
            <person name="Karlsson M."/>
            <person name="Huettel B."/>
            <person name="Barry K.W."/>
            <person name="Haridas S."/>
            <person name="Chen C."/>
            <person name="Bauer D."/>
            <person name="Andreopoulos W."/>
            <person name="Pangilinan J."/>
            <person name="LaButti K."/>
            <person name="Riley R."/>
            <person name="Lipzen A."/>
            <person name="Clum A."/>
            <person name="Drula E."/>
            <person name="Henrissat B."/>
            <person name="Kohler A."/>
            <person name="Grigoriev I.V."/>
            <person name="Martin F.M."/>
            <person name="Hacquard S."/>
        </authorList>
    </citation>
    <scope>NUCLEOTIDE SEQUENCE</scope>
    <source>
        <strain evidence="3">FSSC 5 MPI-SDFR-AT-0091</strain>
    </source>
</reference>
<proteinExistence type="predicted"/>
<protein>
    <recommendedName>
        <fullName evidence="5">Secreted protein</fullName>
    </recommendedName>
</protein>
<name>A0A9P9L0P1_FUSSL</name>
<evidence type="ECO:0000256" key="1">
    <source>
        <dbReference type="SAM" id="MobiDB-lite"/>
    </source>
</evidence>
<evidence type="ECO:0000256" key="2">
    <source>
        <dbReference type="SAM" id="SignalP"/>
    </source>
</evidence>
<evidence type="ECO:0008006" key="5">
    <source>
        <dbReference type="Google" id="ProtNLM"/>
    </source>
</evidence>
<evidence type="ECO:0000313" key="4">
    <source>
        <dbReference type="Proteomes" id="UP000736672"/>
    </source>
</evidence>